<evidence type="ECO:0000313" key="6">
    <source>
        <dbReference type="Proteomes" id="UP001642464"/>
    </source>
</evidence>
<dbReference type="SUPFAM" id="SSF50998">
    <property type="entry name" value="Quinoprotein alcohol dehydrogenase-like"/>
    <property type="match status" value="1"/>
</dbReference>
<dbReference type="PANTHER" id="PTHR10039:SF17">
    <property type="entry name" value="FUNGAL STAND N-TERMINAL GOODBYE DOMAIN-CONTAINING PROTEIN-RELATED"/>
    <property type="match status" value="1"/>
</dbReference>
<evidence type="ECO:0000313" key="5">
    <source>
        <dbReference type="EMBL" id="CAK8990828.1"/>
    </source>
</evidence>
<accession>A0ABP0HM46</accession>
<dbReference type="EMBL" id="CAXAMM010001166">
    <property type="protein sequence ID" value="CAK8990828.1"/>
    <property type="molecule type" value="Genomic_DNA"/>
</dbReference>
<evidence type="ECO:0000256" key="3">
    <source>
        <dbReference type="SAM" id="MobiDB-lite"/>
    </source>
</evidence>
<sequence length="2070" mass="229871">EEAARTLETDLDARGRAAREVDDADKGQDVGREEILVYNVSHVDLILGLLRDGVELGEVDGGEKVRVESLARKQVLARPRFNRFYPLSLKLKESIERHLEDLAILECSTVESGNGLIEENTGGGAECAAPERYGATEGAAGDEAHVGFALGAAGAVEEDSLKGLHLRPQDETLVSAGSHGDGAPAIVSVMFPLLSQVVELWLEMVDNEMFESVTEYGRESRKVLLLISGAGTPRNRSLDIRSNSTKGAAEIMRMFVERAFPGIEVACLDSGLGVFHYDQNVRFCHEVLLPHIEDLRRPIVNRYGNEWQKRLRVTVALTDGSPARLAALNAALRTYRPNYLHMWQLKTFWHEHKLFRGDLFFQTFETMETKPPVPFGQLDRSARMLVTEMRSYKEQFEKAREQHAIDEMSTFWLRKSRKCVLSVLMVNGPTGPRFFRGMNLEVSMPTGSLCSERNVIGTALASDPTIKRCDFVMIAVLSMTLTPPPLATSAVDSPRGAASAASLAQVDSPLSATPSSPPTSTPTRTPDTKPSGPRGAHPRSSGSRNRRPRLASGGLSTYSGGAAGPAARYHGELNPIAPCGSCNEWLKKIAEVNPTFKVVTFPNSACEEAFVREGREAVVNSAMPGGRGVHVCCAQAPRAEEGELQQREEQQLETWGKQQAALVVALRHALPDREVTCSGAGGEVDVEQVGLVVVCASQRFIDAVNGRQGEIWTHWCALVVRKQLPFVVVVVEPEASQELWTGGFALQAGRAAAVEDLFGEEKGIVEDAVAQIVQHIEPEEEDDQQESEDDVVLFALDGFDPLQVAREKSALYVEGTRAWALDEFRAWANRSASVWASDRVLVFVGPAGFGKSVLMARICDENGLLDDDDGADEASSPARKKKRRSIPLLSMLGGKKTQEQTLVKVRAAHFFKHDDKQACDLKTCLLSVANQLAAVLPAYREEITKLDKNEILHGLGPAVLFDRLIAEPMSKVPEPSERVVVFLDALDEVIEADRGVLLHIVRNLWHTKLPPWLGLVLSTRPEDPIRDTLEVFRPTVLQLDDERNLADLRHFLETRLRRHLAHVERDLQHAVEILAERAEGLFLYAYFVDQALVGRESMVASLEELEEVFPDGGIDDMYQSYFSRLLDGPLHGDQKLYGVLLGTLVAVRSPVPRDVLQAAVRMDSVGEFDEILARSEQLLAVGPEMIRFIHKSMSDFAQDRHRAGARLVVDADVGHRELARVVVDAPAFMRSSPFLLRHALFHLGQTGKADVIARWLLDFRNVHQALQHSDPIELVFDVKKEEVTEEEVLDVLRILEQAAFALRQNPDELAGQVYGRVGSSEHPFCRSVAAHWHPSKPWVKPLSRGVLAGARNPLRASLPCGKGGIKSLSFSPDGTLLVVVKKGGTVMLWDTSLGVLLSSWVSHDEEPKAFFIGERLILSMQDDEDDKCVALIWSTDSGPDAPLVKGELLACNSKARCLVVQEASKGDRGTVIVWTLPDKLQHFSVTLCDVRHSWFVVMPDVLVAKVKLDVLEEIRRVRVWHFRQSPACVEVALPIDSVIMEFTFSPKIMRCVVSPDGTRMAMFSDCLGHYGNRRGFVHVLHREEEHWDMAWVVPYEELDDSRNCPLWEDSSICFLSDSRTLMVKWDFVQVLFFDTDDAARGVTRKEVSDLSVVNTAHEVFDGSALVLRNDVETEPTVLWDVATWTPQWQLAGADCHKFESTSCVLLGVEYLLDEGRKIVLWNANGETIGRWEFVDDDETLIALSRDGATVARVYWYDTIYLYDTARFRVALPEVQRPFTNVISLSKDGLKAAVARWNDPVVYVFHVPSQELIWSLKGQQTSIESLAISFDGSVLWTPGGGGLRLWKLRKHGATESVTLGPERAQSVTKVVLSRDGEHVACGWTDASGDDFVGVWHTHRGEEVFFFNCTQKPSSLSLTARVLASGSAQGTLSLWKLNTDQVLQALQCDSEIFDVVLSEEEGSVAALSRKTVRVWQLETGCQVLVIEHSIERWAEFGHAQLKFLPHNQIAGYLWGTCFVWSIETAQEVERQAFIHQVRDSSWEFDLASHTVIQNLPGTSLTCDGFYEIVCAD</sequence>
<feature type="compositionally biased region" description="Low complexity" evidence="3">
    <location>
        <begin position="521"/>
        <end position="531"/>
    </location>
</feature>
<keyword evidence="1" id="KW-0677">Repeat</keyword>
<dbReference type="SUPFAM" id="SSF50978">
    <property type="entry name" value="WD40 repeat-like"/>
    <property type="match status" value="1"/>
</dbReference>
<keyword evidence="6" id="KW-1185">Reference proteome</keyword>
<evidence type="ECO:0000256" key="2">
    <source>
        <dbReference type="PROSITE-ProRule" id="PRU00221"/>
    </source>
</evidence>
<gene>
    <name evidence="5" type="ORF">SCF082_LOCUS2404</name>
</gene>
<dbReference type="Pfam" id="PF24883">
    <property type="entry name" value="NPHP3_N"/>
    <property type="match status" value="1"/>
</dbReference>
<proteinExistence type="predicted"/>
<feature type="repeat" description="WD" evidence="2">
    <location>
        <begin position="1358"/>
        <end position="1399"/>
    </location>
</feature>
<organism evidence="5 6">
    <name type="scientific">Durusdinium trenchii</name>
    <dbReference type="NCBI Taxonomy" id="1381693"/>
    <lineage>
        <taxon>Eukaryota</taxon>
        <taxon>Sar</taxon>
        <taxon>Alveolata</taxon>
        <taxon>Dinophyceae</taxon>
        <taxon>Suessiales</taxon>
        <taxon>Symbiodiniaceae</taxon>
        <taxon>Durusdinium</taxon>
    </lineage>
</organism>
<comment type="caution">
    <text evidence="5">The sequence shown here is derived from an EMBL/GenBank/DDBJ whole genome shotgun (WGS) entry which is preliminary data.</text>
</comment>
<dbReference type="InterPro" id="IPR056884">
    <property type="entry name" value="NPHP3-like_N"/>
</dbReference>
<feature type="non-terminal residue" evidence="5">
    <location>
        <position position="1"/>
    </location>
</feature>
<dbReference type="Gene3D" id="3.40.140.10">
    <property type="entry name" value="Cytidine Deaminase, domain 2"/>
    <property type="match status" value="1"/>
</dbReference>
<dbReference type="PROSITE" id="PS50082">
    <property type="entry name" value="WD_REPEATS_2"/>
    <property type="match status" value="1"/>
</dbReference>
<feature type="region of interest" description="Disordered" evidence="3">
    <location>
        <begin position="1"/>
        <end position="25"/>
    </location>
</feature>
<dbReference type="InterPro" id="IPR015943">
    <property type="entry name" value="WD40/YVTN_repeat-like_dom_sf"/>
</dbReference>
<keyword evidence="2" id="KW-0853">WD repeat</keyword>
<feature type="non-terminal residue" evidence="5">
    <location>
        <position position="2070"/>
    </location>
</feature>
<dbReference type="InterPro" id="IPR011047">
    <property type="entry name" value="Quinoprotein_ADH-like_sf"/>
</dbReference>
<protein>
    <submittedName>
        <fullName evidence="5">Uncharacterized WD repeat-containing protein all2124</fullName>
    </submittedName>
</protein>
<dbReference type="InterPro" id="IPR032723">
    <property type="entry name" value="Deaminase_LmjF365940"/>
</dbReference>
<evidence type="ECO:0000259" key="4">
    <source>
        <dbReference type="Pfam" id="PF24883"/>
    </source>
</evidence>
<reference evidence="5 6" key="1">
    <citation type="submission" date="2024-02" db="EMBL/GenBank/DDBJ databases">
        <authorList>
            <person name="Chen Y."/>
            <person name="Shah S."/>
            <person name="Dougan E. K."/>
            <person name="Thang M."/>
            <person name="Chan C."/>
        </authorList>
    </citation>
    <scope>NUCLEOTIDE SEQUENCE [LARGE SCALE GENOMIC DNA]</scope>
</reference>
<feature type="domain" description="Nephrocystin 3-like N-terminal" evidence="4">
    <location>
        <begin position="815"/>
        <end position="1006"/>
    </location>
</feature>
<evidence type="ECO:0000256" key="1">
    <source>
        <dbReference type="ARBA" id="ARBA00022737"/>
    </source>
</evidence>
<dbReference type="SMART" id="SM00320">
    <property type="entry name" value="WD40"/>
    <property type="match status" value="4"/>
</dbReference>
<dbReference type="Pfam" id="PF14421">
    <property type="entry name" value="LmjF365940-deam"/>
    <property type="match status" value="1"/>
</dbReference>
<name>A0ABP0HM46_9DINO</name>
<dbReference type="PANTHER" id="PTHR10039">
    <property type="entry name" value="AMELOGENIN"/>
    <property type="match status" value="1"/>
</dbReference>
<dbReference type="InterPro" id="IPR036322">
    <property type="entry name" value="WD40_repeat_dom_sf"/>
</dbReference>
<feature type="region of interest" description="Disordered" evidence="3">
    <location>
        <begin position="498"/>
        <end position="559"/>
    </location>
</feature>
<dbReference type="Gene3D" id="2.130.10.10">
    <property type="entry name" value="YVTN repeat-like/Quinoprotein amine dehydrogenase"/>
    <property type="match status" value="3"/>
</dbReference>
<dbReference type="InterPro" id="IPR001680">
    <property type="entry name" value="WD40_rpt"/>
</dbReference>
<dbReference type="Pfam" id="PF00400">
    <property type="entry name" value="WD40"/>
    <property type="match status" value="1"/>
</dbReference>
<dbReference type="Proteomes" id="UP001642464">
    <property type="component" value="Unassembled WGS sequence"/>
</dbReference>